<dbReference type="Proteomes" id="UP001501444">
    <property type="component" value="Unassembled WGS sequence"/>
</dbReference>
<dbReference type="SMART" id="SM00267">
    <property type="entry name" value="GGDEF"/>
    <property type="match status" value="1"/>
</dbReference>
<accession>A0ABP5UDJ7</accession>
<dbReference type="InterPro" id="IPR000160">
    <property type="entry name" value="GGDEF_dom"/>
</dbReference>
<dbReference type="PROSITE" id="PS50887">
    <property type="entry name" value="GGDEF"/>
    <property type="match status" value="1"/>
</dbReference>
<evidence type="ECO:0000313" key="2">
    <source>
        <dbReference type="EMBL" id="GAA2377399.1"/>
    </source>
</evidence>
<dbReference type="InterPro" id="IPR043128">
    <property type="entry name" value="Rev_trsase/Diguanyl_cyclase"/>
</dbReference>
<protein>
    <submittedName>
        <fullName evidence="2">GGDEF domain-containing protein</fullName>
    </submittedName>
</protein>
<evidence type="ECO:0000313" key="3">
    <source>
        <dbReference type="Proteomes" id="UP001501444"/>
    </source>
</evidence>
<dbReference type="Gene3D" id="3.30.70.270">
    <property type="match status" value="1"/>
</dbReference>
<dbReference type="InterPro" id="IPR029787">
    <property type="entry name" value="Nucleotide_cyclase"/>
</dbReference>
<dbReference type="SUPFAM" id="SSF55073">
    <property type="entry name" value="Nucleotide cyclase"/>
    <property type="match status" value="1"/>
</dbReference>
<proteinExistence type="predicted"/>
<feature type="domain" description="GGDEF" evidence="1">
    <location>
        <begin position="389"/>
        <end position="519"/>
    </location>
</feature>
<reference evidence="3" key="1">
    <citation type="journal article" date="2019" name="Int. J. Syst. Evol. Microbiol.">
        <title>The Global Catalogue of Microorganisms (GCM) 10K type strain sequencing project: providing services to taxonomists for standard genome sequencing and annotation.</title>
        <authorList>
            <consortium name="The Broad Institute Genomics Platform"/>
            <consortium name="The Broad Institute Genome Sequencing Center for Infectious Disease"/>
            <person name="Wu L."/>
            <person name="Ma J."/>
        </authorList>
    </citation>
    <scope>NUCLEOTIDE SEQUENCE [LARGE SCALE GENOMIC DNA]</scope>
    <source>
        <strain evidence="3">JCM 3272</strain>
    </source>
</reference>
<dbReference type="InterPro" id="IPR011990">
    <property type="entry name" value="TPR-like_helical_dom_sf"/>
</dbReference>
<name>A0ABP5UDJ7_9ACTN</name>
<gene>
    <name evidence="2" type="ORF">GCM10010170_082250</name>
</gene>
<dbReference type="EMBL" id="BAAARV010000083">
    <property type="protein sequence ID" value="GAA2377399.1"/>
    <property type="molecule type" value="Genomic_DNA"/>
</dbReference>
<dbReference type="CDD" id="cd01949">
    <property type="entry name" value="GGDEF"/>
    <property type="match status" value="1"/>
</dbReference>
<evidence type="ECO:0000259" key="1">
    <source>
        <dbReference type="PROSITE" id="PS50887"/>
    </source>
</evidence>
<organism evidence="2 3">
    <name type="scientific">Dactylosporangium salmoneum</name>
    <dbReference type="NCBI Taxonomy" id="53361"/>
    <lineage>
        <taxon>Bacteria</taxon>
        <taxon>Bacillati</taxon>
        <taxon>Actinomycetota</taxon>
        <taxon>Actinomycetes</taxon>
        <taxon>Micromonosporales</taxon>
        <taxon>Micromonosporaceae</taxon>
        <taxon>Dactylosporangium</taxon>
    </lineage>
</organism>
<dbReference type="NCBIfam" id="TIGR00254">
    <property type="entry name" value="GGDEF"/>
    <property type="match status" value="1"/>
</dbReference>
<comment type="caution">
    <text evidence="2">The sequence shown here is derived from an EMBL/GenBank/DDBJ whole genome shotgun (WGS) entry which is preliminary data.</text>
</comment>
<dbReference type="PANTHER" id="PTHR45138">
    <property type="entry name" value="REGULATORY COMPONENTS OF SENSORY TRANSDUCTION SYSTEM"/>
    <property type="match status" value="1"/>
</dbReference>
<dbReference type="PANTHER" id="PTHR45138:SF9">
    <property type="entry name" value="DIGUANYLATE CYCLASE DGCM-RELATED"/>
    <property type="match status" value="1"/>
</dbReference>
<keyword evidence="3" id="KW-1185">Reference proteome</keyword>
<dbReference type="InterPro" id="IPR050469">
    <property type="entry name" value="Diguanylate_Cyclase"/>
</dbReference>
<sequence>MATTRLPAPLWPFGPFHQLSLQVHDLTVQGRNSDALALADRLEAIVGLLGDERSVGMIWQGRMYALIGLARLQEALVTGELLLERHRSSGARAGEARVLADTAEILIKLGRLDEGLHRLARATRILDRLPLGNVRYSSALSSISEAARAAELYELADASAAYALESFPLTPIQRAAAELQRAELLLEWGLRLEHVGLAEEADVRYARAVRLVGHWVEARFSDAPLATALYALALVKTGAVDEALSVAAGLVGPLRAGGHEHEARLAHLAYGIALRCRGDLAAARREFLAADELASLGSQRLIFQYELAHLAALAEPGESAATLLAAVRAQARHLWHLRNERRSMLQQARRRVQLEADRERADRAAAQDALTGLGNRRQFDRQLDDLGPGSVVLLLVDVDRFKGINDRYSHGTGDRVLREVASVLRAHCRQGDVAVRLGGDEFALFLRCDLATAARIGSRIRDVITARDWDELAPGLRVTLSMGVAALSDGMTGRDLYDLADRHLYAAKRNGRDRLAAAA</sequence>
<dbReference type="Pfam" id="PF00990">
    <property type="entry name" value="GGDEF"/>
    <property type="match status" value="1"/>
</dbReference>
<dbReference type="RefSeq" id="WP_344618081.1">
    <property type="nucleotide sequence ID" value="NZ_BAAARV010000083.1"/>
</dbReference>
<dbReference type="SUPFAM" id="SSF48452">
    <property type="entry name" value="TPR-like"/>
    <property type="match status" value="1"/>
</dbReference>